<name>K2S880_MACPH</name>
<evidence type="ECO:0000313" key="2">
    <source>
        <dbReference type="EMBL" id="EKG13065.1"/>
    </source>
</evidence>
<evidence type="ECO:0000313" key="3">
    <source>
        <dbReference type="Proteomes" id="UP000007129"/>
    </source>
</evidence>
<evidence type="ECO:0000256" key="1">
    <source>
        <dbReference type="SAM" id="MobiDB-lite"/>
    </source>
</evidence>
<organism evidence="2 3">
    <name type="scientific">Macrophomina phaseolina (strain MS6)</name>
    <name type="common">Charcoal rot fungus</name>
    <dbReference type="NCBI Taxonomy" id="1126212"/>
    <lineage>
        <taxon>Eukaryota</taxon>
        <taxon>Fungi</taxon>
        <taxon>Dikarya</taxon>
        <taxon>Ascomycota</taxon>
        <taxon>Pezizomycotina</taxon>
        <taxon>Dothideomycetes</taxon>
        <taxon>Dothideomycetes incertae sedis</taxon>
        <taxon>Botryosphaeriales</taxon>
        <taxon>Botryosphaeriaceae</taxon>
        <taxon>Macrophomina</taxon>
    </lineage>
</organism>
<gene>
    <name evidence="2" type="ORF">MPH_09800</name>
</gene>
<evidence type="ECO:0008006" key="4">
    <source>
        <dbReference type="Google" id="ProtNLM"/>
    </source>
</evidence>
<reference evidence="2 3" key="1">
    <citation type="journal article" date="2012" name="BMC Genomics">
        <title>Tools to kill: Genome of one of the most destructive plant pathogenic fungi Macrophomina phaseolina.</title>
        <authorList>
            <person name="Islam M.S."/>
            <person name="Haque M.S."/>
            <person name="Islam M.M."/>
            <person name="Emdad E.M."/>
            <person name="Halim A."/>
            <person name="Hossen Q.M.M."/>
            <person name="Hossain M.Z."/>
            <person name="Ahmed B."/>
            <person name="Rahim S."/>
            <person name="Rahman M.S."/>
            <person name="Alam M.M."/>
            <person name="Hou S."/>
            <person name="Wan X."/>
            <person name="Saito J.A."/>
            <person name="Alam M."/>
        </authorList>
    </citation>
    <scope>NUCLEOTIDE SEQUENCE [LARGE SCALE GENOMIC DNA]</scope>
    <source>
        <strain evidence="2 3">MS6</strain>
    </source>
</reference>
<dbReference type="Proteomes" id="UP000007129">
    <property type="component" value="Unassembled WGS sequence"/>
</dbReference>
<accession>K2S880</accession>
<dbReference type="AlphaFoldDB" id="K2S880"/>
<feature type="region of interest" description="Disordered" evidence="1">
    <location>
        <begin position="1"/>
        <end position="34"/>
    </location>
</feature>
<comment type="caution">
    <text evidence="2">The sequence shown here is derived from an EMBL/GenBank/DDBJ whole genome shotgun (WGS) entry which is preliminary data.</text>
</comment>
<dbReference type="InParanoid" id="K2S880"/>
<dbReference type="HOGENOM" id="CLU_106375_0_0_1"/>
<dbReference type="eggNOG" id="ENOG502S91F">
    <property type="taxonomic scope" value="Eukaryota"/>
</dbReference>
<feature type="region of interest" description="Disordered" evidence="1">
    <location>
        <begin position="57"/>
        <end position="84"/>
    </location>
</feature>
<dbReference type="VEuPathDB" id="FungiDB:MPH_09800"/>
<proteinExistence type="predicted"/>
<dbReference type="OrthoDB" id="5421421at2759"/>
<protein>
    <recommendedName>
        <fullName evidence="4">Myb-like domain-containing protein</fullName>
    </recommendedName>
</protein>
<dbReference type="EMBL" id="AHHD01000418">
    <property type="protein sequence ID" value="EKG13065.1"/>
    <property type="molecule type" value="Genomic_DNA"/>
</dbReference>
<feature type="compositionally biased region" description="Polar residues" evidence="1">
    <location>
        <begin position="75"/>
        <end position="84"/>
    </location>
</feature>
<sequence>MFANTNQHQSAVLASSPPQSSNAPTPEMHAPRPVRMYPPIAPHPSGMQLLASSNRVKRGLDEDPDVTGLKRRRSTTSSTGQGALQIQDLSDEDRLLLKLKDEEGLPWKDIAARFQTDMGKTYQIPALQMRLKRLRERLRVWTDADMKALRMAHDYWRDSKFEIIAAKMMEFGASDKWTAKQVARKWAEMDPSATPFMTAQEEPQQAGFSYTASPEGSSNYMPYMHMP</sequence>
<feature type="compositionally biased region" description="Polar residues" evidence="1">
    <location>
        <begin position="1"/>
        <end position="24"/>
    </location>
</feature>